<protein>
    <submittedName>
        <fullName evidence="1">Uncharacterized protein</fullName>
    </submittedName>
</protein>
<dbReference type="Proteomes" id="UP000234775">
    <property type="component" value="Unassembled WGS sequence"/>
</dbReference>
<dbReference type="EMBL" id="PKGZ01000002">
    <property type="protein sequence ID" value="PKY91583.1"/>
    <property type="molecule type" value="Genomic_DNA"/>
</dbReference>
<keyword evidence="2" id="KW-1185">Reference proteome</keyword>
<reference evidence="1 2" key="1">
    <citation type="submission" date="2017-12" db="EMBL/GenBank/DDBJ databases">
        <title>Phylogenetic diversity of female urinary microbiome.</title>
        <authorList>
            <person name="Thomas-White K."/>
            <person name="Wolfe A.J."/>
        </authorList>
    </citation>
    <scope>NUCLEOTIDE SEQUENCE [LARGE SCALE GENOMIC DNA]</scope>
    <source>
        <strain evidence="1 2">UMB0844</strain>
    </source>
</reference>
<name>A0A2I1K7G5_9LACT</name>
<sequence>MIKKLKEHSSYYTTTEEEANTLIKNIKDQTGGDIVKQNIVKKHHKDYGDYFETTVVKEYTTSKSILERGY</sequence>
<proteinExistence type="predicted"/>
<evidence type="ECO:0000313" key="1">
    <source>
        <dbReference type="EMBL" id="PKY91583.1"/>
    </source>
</evidence>
<dbReference type="RefSeq" id="WP_101659832.1">
    <property type="nucleotide sequence ID" value="NZ_PKGZ01000002.1"/>
</dbReference>
<evidence type="ECO:0000313" key="2">
    <source>
        <dbReference type="Proteomes" id="UP000234775"/>
    </source>
</evidence>
<dbReference type="AlphaFoldDB" id="A0A2I1K7G5"/>
<accession>A0A2I1K7G5</accession>
<comment type="caution">
    <text evidence="1">The sequence shown here is derived from an EMBL/GenBank/DDBJ whole genome shotgun (WGS) entry which is preliminary data.</text>
</comment>
<organism evidence="1 2">
    <name type="scientific">Aerococcus christensenii</name>
    <dbReference type="NCBI Taxonomy" id="87541"/>
    <lineage>
        <taxon>Bacteria</taxon>
        <taxon>Bacillati</taxon>
        <taxon>Bacillota</taxon>
        <taxon>Bacilli</taxon>
        <taxon>Lactobacillales</taxon>
        <taxon>Aerococcaceae</taxon>
        <taxon>Aerococcus</taxon>
    </lineage>
</organism>
<gene>
    <name evidence="1" type="ORF">CYJ27_02595</name>
</gene>